<keyword evidence="1" id="KW-0472">Membrane</keyword>
<evidence type="ECO:0000313" key="3">
    <source>
        <dbReference type="Proteomes" id="UP000054742"/>
    </source>
</evidence>
<feature type="transmembrane region" description="Helical" evidence="1">
    <location>
        <begin position="100"/>
        <end position="120"/>
    </location>
</feature>
<dbReference type="OrthoDB" id="5642770at2"/>
<feature type="transmembrane region" description="Helical" evidence="1">
    <location>
        <begin position="76"/>
        <end position="94"/>
    </location>
</feature>
<dbReference type="AlphaFoldDB" id="A0A0W0S0B1"/>
<proteinExistence type="predicted"/>
<evidence type="ECO:0000313" key="2">
    <source>
        <dbReference type="EMBL" id="KTC76834.1"/>
    </source>
</evidence>
<feature type="transmembrane region" description="Helical" evidence="1">
    <location>
        <begin position="46"/>
        <end position="64"/>
    </location>
</feature>
<evidence type="ECO:0008006" key="4">
    <source>
        <dbReference type="Google" id="ProtNLM"/>
    </source>
</evidence>
<keyword evidence="1" id="KW-0812">Transmembrane</keyword>
<dbReference type="EMBL" id="LNXV01000036">
    <property type="protein sequence ID" value="KTC76834.1"/>
    <property type="molecule type" value="Genomic_DNA"/>
</dbReference>
<reference evidence="2 3" key="1">
    <citation type="submission" date="2015-11" db="EMBL/GenBank/DDBJ databases">
        <title>Genomic analysis of 38 Legionella species identifies large and diverse effector repertoires.</title>
        <authorList>
            <person name="Burstein D."/>
            <person name="Amaro F."/>
            <person name="Zusman T."/>
            <person name="Lifshitz Z."/>
            <person name="Cohen O."/>
            <person name="Gilbert J.A."/>
            <person name="Pupko T."/>
            <person name="Shuman H.A."/>
            <person name="Segal G."/>
        </authorList>
    </citation>
    <scope>NUCLEOTIDE SEQUENCE [LARGE SCALE GENOMIC DNA]</scope>
    <source>
        <strain evidence="2 3">ATCC 43878</strain>
    </source>
</reference>
<evidence type="ECO:0000256" key="1">
    <source>
        <dbReference type="SAM" id="Phobius"/>
    </source>
</evidence>
<name>A0A0W0S0B1_9GAMM</name>
<dbReference type="PATRIC" id="fig|29422.6.peg.3117"/>
<keyword evidence="1" id="KW-1133">Transmembrane helix</keyword>
<dbReference type="RefSeq" id="WP_058442904.1">
    <property type="nucleotide sequence ID" value="NZ_CAAAHU010000012.1"/>
</dbReference>
<organism evidence="2 3">
    <name type="scientific">Legionella brunensis</name>
    <dbReference type="NCBI Taxonomy" id="29422"/>
    <lineage>
        <taxon>Bacteria</taxon>
        <taxon>Pseudomonadati</taxon>
        <taxon>Pseudomonadota</taxon>
        <taxon>Gammaproteobacteria</taxon>
        <taxon>Legionellales</taxon>
        <taxon>Legionellaceae</taxon>
        <taxon>Legionella</taxon>
    </lineage>
</organism>
<accession>A0A0W0S0B1</accession>
<sequence>MKVSFFNPFLGIIETNNAPHARTKRTSLGTKFKDAFAVLHGSKENVGLFDYASLFIAAVALEWLRWCIDNKDNNKLAAWLMLPAAIVNIPLYIVRLVVCAVATLITAPVTLAVSAIANFLNAQTQEEALSIKGETPSGSYYTLQRFLAENDIDVEDLRAGIHTDEAKTKHLILSHKIVTDGKTEYVPIKNFDIKLNSLHQKHSLSAFFKLNMGQIVHNLENNPNTANNADKIFASIVNPAP</sequence>
<keyword evidence="3" id="KW-1185">Reference proteome</keyword>
<gene>
    <name evidence="2" type="ORF">Lbru_2941</name>
</gene>
<protein>
    <recommendedName>
        <fullName evidence="4">Transmembrane protein</fullName>
    </recommendedName>
</protein>
<dbReference type="Proteomes" id="UP000054742">
    <property type="component" value="Unassembled WGS sequence"/>
</dbReference>
<comment type="caution">
    <text evidence="2">The sequence shown here is derived from an EMBL/GenBank/DDBJ whole genome shotgun (WGS) entry which is preliminary data.</text>
</comment>